<sequence>MTATQTVAPPTSSQPSVQSRWGPVFVTTSFGFMLFGVFTAQVYFYWYAYKNDRRLLRIFVIALWILEASHTFFCFHFLYEYFVANIGSPKQFSVIVWSDPSSVLTEARSHHRNIPSRFYILRLWRLSGRNYVAVGTLSILLLARLGAGFATNIWFAMCTTFAKLGTKHIVHIVLDVAQTLSAIVDLLITTMMIFYLKKGMNLSSFKQSRSVIQTLMFFTINTGALSMIGSVCTLFLLNFMTGSLAFWGLIQLQGKLYANSVLGFLNARQHLRDKLIEVEFNSVPLHLPEASPSGSSANGPVFKQYAGDTSLGTSVGQDSVISQPHADQPTPRT</sequence>
<proteinExistence type="predicted"/>
<keyword evidence="2" id="KW-0472">Membrane</keyword>
<organism evidence="4 5">
    <name type="scientific">Phanerochaete carnosa (strain HHB-10118-sp)</name>
    <name type="common">White-rot fungus</name>
    <name type="synonym">Peniophora carnosa</name>
    <dbReference type="NCBI Taxonomy" id="650164"/>
    <lineage>
        <taxon>Eukaryota</taxon>
        <taxon>Fungi</taxon>
        <taxon>Dikarya</taxon>
        <taxon>Basidiomycota</taxon>
        <taxon>Agaricomycotina</taxon>
        <taxon>Agaricomycetes</taxon>
        <taxon>Polyporales</taxon>
        <taxon>Phanerochaetaceae</taxon>
        <taxon>Phanerochaete</taxon>
    </lineage>
</organism>
<dbReference type="InParanoid" id="K5W7U4"/>
<dbReference type="EMBL" id="JH930469">
    <property type="protein sequence ID" value="EKM60018.1"/>
    <property type="molecule type" value="Genomic_DNA"/>
</dbReference>
<keyword evidence="2" id="KW-1133">Transmembrane helix</keyword>
<feature type="transmembrane region" description="Helical" evidence="2">
    <location>
        <begin position="58"/>
        <end position="79"/>
    </location>
</feature>
<dbReference type="KEGG" id="pco:PHACADRAFT_206227"/>
<feature type="transmembrane region" description="Helical" evidence="2">
    <location>
        <begin position="131"/>
        <end position="157"/>
    </location>
</feature>
<gene>
    <name evidence="4" type="ORF">PHACADRAFT_206227</name>
</gene>
<dbReference type="STRING" id="650164.K5W7U4"/>
<feature type="transmembrane region" description="Helical" evidence="2">
    <location>
        <begin position="24"/>
        <end position="46"/>
    </location>
</feature>
<feature type="compositionally biased region" description="Polar residues" evidence="1">
    <location>
        <begin position="310"/>
        <end position="322"/>
    </location>
</feature>
<dbReference type="RefSeq" id="XP_007392566.1">
    <property type="nucleotide sequence ID" value="XM_007392504.1"/>
</dbReference>
<dbReference type="Pfam" id="PF20152">
    <property type="entry name" value="DUF6534"/>
    <property type="match status" value="1"/>
</dbReference>
<dbReference type="HOGENOM" id="CLU_046025_5_2_1"/>
<reference evidence="4 5" key="1">
    <citation type="journal article" date="2012" name="BMC Genomics">
        <title>Comparative genomics of the white-rot fungi, Phanerochaete carnosa and P. chrysosporium, to elucidate the genetic basis of the distinct wood types they colonize.</title>
        <authorList>
            <person name="Suzuki H."/>
            <person name="MacDonald J."/>
            <person name="Syed K."/>
            <person name="Salamov A."/>
            <person name="Hori C."/>
            <person name="Aerts A."/>
            <person name="Henrissat B."/>
            <person name="Wiebenga A."/>
            <person name="vanKuyk P.A."/>
            <person name="Barry K."/>
            <person name="Lindquist E."/>
            <person name="LaButti K."/>
            <person name="Lapidus A."/>
            <person name="Lucas S."/>
            <person name="Coutinho P."/>
            <person name="Gong Y."/>
            <person name="Samejima M."/>
            <person name="Mahadevan R."/>
            <person name="Abou-Zaid M."/>
            <person name="de Vries R.P."/>
            <person name="Igarashi K."/>
            <person name="Yadav J.S."/>
            <person name="Grigoriev I.V."/>
            <person name="Master E.R."/>
        </authorList>
    </citation>
    <scope>NUCLEOTIDE SEQUENCE [LARGE SCALE GENOMIC DNA]</scope>
    <source>
        <strain evidence="4 5">HHB-10118-sp</strain>
    </source>
</reference>
<feature type="transmembrane region" description="Helical" evidence="2">
    <location>
        <begin position="215"/>
        <end position="237"/>
    </location>
</feature>
<evidence type="ECO:0000313" key="5">
    <source>
        <dbReference type="Proteomes" id="UP000008370"/>
    </source>
</evidence>
<feature type="domain" description="DUF6534" evidence="3">
    <location>
        <begin position="181"/>
        <end position="270"/>
    </location>
</feature>
<keyword evidence="5" id="KW-1185">Reference proteome</keyword>
<feature type="region of interest" description="Disordered" evidence="1">
    <location>
        <begin position="304"/>
        <end position="333"/>
    </location>
</feature>
<name>K5W7U4_PHACS</name>
<dbReference type="GeneID" id="18912443"/>
<evidence type="ECO:0000313" key="4">
    <source>
        <dbReference type="EMBL" id="EKM60018.1"/>
    </source>
</evidence>
<evidence type="ECO:0000259" key="3">
    <source>
        <dbReference type="Pfam" id="PF20152"/>
    </source>
</evidence>
<dbReference type="OrthoDB" id="3270417at2759"/>
<dbReference type="PANTHER" id="PTHR40465:SF1">
    <property type="entry name" value="DUF6534 DOMAIN-CONTAINING PROTEIN"/>
    <property type="match status" value="1"/>
</dbReference>
<dbReference type="AlphaFoldDB" id="K5W7U4"/>
<dbReference type="InterPro" id="IPR045339">
    <property type="entry name" value="DUF6534"/>
</dbReference>
<dbReference type="Proteomes" id="UP000008370">
    <property type="component" value="Unassembled WGS sequence"/>
</dbReference>
<accession>K5W7U4</accession>
<protein>
    <recommendedName>
        <fullName evidence="3">DUF6534 domain-containing protein</fullName>
    </recommendedName>
</protein>
<feature type="transmembrane region" description="Helical" evidence="2">
    <location>
        <begin position="169"/>
        <end position="195"/>
    </location>
</feature>
<dbReference type="PANTHER" id="PTHR40465">
    <property type="entry name" value="CHROMOSOME 1, WHOLE GENOME SHOTGUN SEQUENCE"/>
    <property type="match status" value="1"/>
</dbReference>
<keyword evidence="2" id="KW-0812">Transmembrane</keyword>
<evidence type="ECO:0000256" key="1">
    <source>
        <dbReference type="SAM" id="MobiDB-lite"/>
    </source>
</evidence>
<evidence type="ECO:0000256" key="2">
    <source>
        <dbReference type="SAM" id="Phobius"/>
    </source>
</evidence>